<name>B0G8N9_9FIRM</name>
<gene>
    <name evidence="2" type="ORF">DORFOR_02650</name>
</gene>
<dbReference type="PaxDb" id="411461-DORFOR_02650"/>
<dbReference type="Pfam" id="PF12728">
    <property type="entry name" value="HTH_17"/>
    <property type="match status" value="1"/>
</dbReference>
<feature type="domain" description="Helix-turn-helix" evidence="1">
    <location>
        <begin position="14"/>
        <end position="60"/>
    </location>
</feature>
<dbReference type="AlphaFoldDB" id="B0G8N9"/>
<organism evidence="2 3">
    <name type="scientific">Dorea formicigenerans ATCC 27755</name>
    <dbReference type="NCBI Taxonomy" id="411461"/>
    <lineage>
        <taxon>Bacteria</taxon>
        <taxon>Bacillati</taxon>
        <taxon>Bacillota</taxon>
        <taxon>Clostridia</taxon>
        <taxon>Lachnospirales</taxon>
        <taxon>Lachnospiraceae</taxon>
        <taxon>Dorea</taxon>
    </lineage>
</organism>
<reference evidence="2 3" key="1">
    <citation type="submission" date="2007-10" db="EMBL/GenBank/DDBJ databases">
        <title>Draft genome sequence of Dorea formicigenerans(ATCC 27755).</title>
        <authorList>
            <person name="Sudarsanam P."/>
            <person name="Ley R."/>
            <person name="Guruge J."/>
            <person name="Turnbaugh P.J."/>
            <person name="Mahowald M."/>
            <person name="Liep D."/>
            <person name="Gordon J."/>
        </authorList>
    </citation>
    <scope>NUCLEOTIDE SEQUENCE [LARGE SCALE GENOMIC DNA]</scope>
    <source>
        <strain evidence="2 3">ATCC 27755</strain>
    </source>
</reference>
<accession>B0G8N9</accession>
<protein>
    <submittedName>
        <fullName evidence="2">DNA binding domain, excisionase family</fullName>
    </submittedName>
</protein>
<evidence type="ECO:0000313" key="2">
    <source>
        <dbReference type="EMBL" id="EDR46043.1"/>
    </source>
</evidence>
<sequence>MQGGDEMTERKIALSIEEAADYTGIGRNTLRKLVEWKKLPVLKVGRKVLIKTDILEKFMEVNEGRDLRDKGNVKAVTRNVAT</sequence>
<dbReference type="InterPro" id="IPR009061">
    <property type="entry name" value="DNA-bd_dom_put_sf"/>
</dbReference>
<dbReference type="GO" id="GO:0003677">
    <property type="term" value="F:DNA binding"/>
    <property type="evidence" value="ECO:0007669"/>
    <property type="project" value="InterPro"/>
</dbReference>
<evidence type="ECO:0000313" key="3">
    <source>
        <dbReference type="Proteomes" id="UP000005359"/>
    </source>
</evidence>
<dbReference type="eggNOG" id="ENOG5032TVS">
    <property type="taxonomic scope" value="Bacteria"/>
</dbReference>
<dbReference type="Gene3D" id="3.90.105.50">
    <property type="match status" value="1"/>
</dbReference>
<dbReference type="STRING" id="411461.DORFOR_02650"/>
<dbReference type="SUPFAM" id="SSF46955">
    <property type="entry name" value="Putative DNA-binding domain"/>
    <property type="match status" value="1"/>
</dbReference>
<reference evidence="2 3" key="2">
    <citation type="submission" date="2007-10" db="EMBL/GenBank/DDBJ databases">
        <authorList>
            <person name="Fulton L."/>
            <person name="Clifton S."/>
            <person name="Fulton B."/>
            <person name="Xu J."/>
            <person name="Minx P."/>
            <person name="Pepin K.H."/>
            <person name="Johnson M."/>
            <person name="Thiruvilangam P."/>
            <person name="Bhonagiri V."/>
            <person name="Nash W.E."/>
            <person name="Wang C."/>
            <person name="Mardis E.R."/>
            <person name="Wilson R.K."/>
        </authorList>
    </citation>
    <scope>NUCLEOTIDE SEQUENCE [LARGE SCALE GENOMIC DNA]</scope>
    <source>
        <strain evidence="2 3">ATCC 27755</strain>
    </source>
</reference>
<dbReference type="Proteomes" id="UP000005359">
    <property type="component" value="Unassembled WGS sequence"/>
</dbReference>
<dbReference type="InterPro" id="IPR010093">
    <property type="entry name" value="SinI_DNA-bd"/>
</dbReference>
<comment type="caution">
    <text evidence="2">The sequence shown here is derived from an EMBL/GenBank/DDBJ whole genome shotgun (WGS) entry which is preliminary data.</text>
</comment>
<dbReference type="NCBIfam" id="TIGR01764">
    <property type="entry name" value="excise"/>
    <property type="match status" value="1"/>
</dbReference>
<dbReference type="InterPro" id="IPR038148">
    <property type="entry name" value="Tn1545/Tn916_Xis"/>
</dbReference>
<evidence type="ECO:0000259" key="1">
    <source>
        <dbReference type="Pfam" id="PF12728"/>
    </source>
</evidence>
<dbReference type="InterPro" id="IPR041657">
    <property type="entry name" value="HTH_17"/>
</dbReference>
<dbReference type="EMBL" id="AAXA02000015">
    <property type="protein sequence ID" value="EDR46043.1"/>
    <property type="molecule type" value="Genomic_DNA"/>
</dbReference>
<proteinExistence type="predicted"/>